<dbReference type="PROSITE" id="PS51832">
    <property type="entry name" value="HD_GYP"/>
    <property type="match status" value="1"/>
</dbReference>
<gene>
    <name evidence="2" type="ORF">E5347_12640</name>
</gene>
<dbReference type="PANTHER" id="PTHR43155:SF2">
    <property type="entry name" value="CYCLIC DI-GMP PHOSPHODIESTERASE PA4108"/>
    <property type="match status" value="1"/>
</dbReference>
<dbReference type="InterPro" id="IPR037522">
    <property type="entry name" value="HD_GYP_dom"/>
</dbReference>
<dbReference type="Proteomes" id="UP000306888">
    <property type="component" value="Unassembled WGS sequence"/>
</dbReference>
<evidence type="ECO:0000313" key="2">
    <source>
        <dbReference type="EMBL" id="TGY41570.1"/>
    </source>
</evidence>
<comment type="caution">
    <text evidence="2">The sequence shown here is derived from an EMBL/GenBank/DDBJ whole genome shotgun (WGS) entry which is preliminary data.</text>
</comment>
<dbReference type="InterPro" id="IPR003607">
    <property type="entry name" value="HD/PDEase_dom"/>
</dbReference>
<dbReference type="PANTHER" id="PTHR43155">
    <property type="entry name" value="CYCLIC DI-GMP PHOSPHODIESTERASE PA4108-RELATED"/>
    <property type="match status" value="1"/>
</dbReference>
<dbReference type="EMBL" id="SRYR01000007">
    <property type="protein sequence ID" value="TGY41570.1"/>
    <property type="molecule type" value="Genomic_DNA"/>
</dbReference>
<dbReference type="SUPFAM" id="SSF109604">
    <property type="entry name" value="HD-domain/PDEase-like"/>
    <property type="match status" value="1"/>
</dbReference>
<evidence type="ECO:0000313" key="3">
    <source>
        <dbReference type="Proteomes" id="UP000306888"/>
    </source>
</evidence>
<protein>
    <submittedName>
        <fullName evidence="2">HD-GYP domain-containing protein</fullName>
    </submittedName>
</protein>
<keyword evidence="3" id="KW-1185">Reference proteome</keyword>
<evidence type="ECO:0000259" key="1">
    <source>
        <dbReference type="PROSITE" id="PS51832"/>
    </source>
</evidence>
<proteinExistence type="predicted"/>
<dbReference type="RefSeq" id="WP_136007591.1">
    <property type="nucleotide sequence ID" value="NZ_SRYR01000007.1"/>
</dbReference>
<dbReference type="AlphaFoldDB" id="A0A4V3RKX7"/>
<dbReference type="OrthoDB" id="9804747at2"/>
<accession>A0A4V3RKX7</accession>
<reference evidence="2 3" key="1">
    <citation type="submission" date="2019-04" db="EMBL/GenBank/DDBJ databases">
        <title>Microbes associate with the intestines of laboratory mice.</title>
        <authorList>
            <person name="Navarre W."/>
            <person name="Wong E."/>
            <person name="Huang K."/>
            <person name="Tropini C."/>
            <person name="Ng K."/>
            <person name="Yu B."/>
        </authorList>
    </citation>
    <scope>NUCLEOTIDE SEQUENCE [LARGE SCALE GENOMIC DNA]</scope>
    <source>
        <strain evidence="2 3">NM50_B9-20</strain>
    </source>
</reference>
<dbReference type="Pfam" id="PF13487">
    <property type="entry name" value="HD_5"/>
    <property type="match status" value="1"/>
</dbReference>
<name>A0A4V3RKX7_9CLOT</name>
<organism evidence="2 3">
    <name type="scientific">Clostridium sartagoforme</name>
    <dbReference type="NCBI Taxonomy" id="84031"/>
    <lineage>
        <taxon>Bacteria</taxon>
        <taxon>Bacillati</taxon>
        <taxon>Bacillota</taxon>
        <taxon>Clostridia</taxon>
        <taxon>Eubacteriales</taxon>
        <taxon>Clostridiaceae</taxon>
        <taxon>Clostridium</taxon>
    </lineage>
</organism>
<sequence>MRNRLLDVNQLEAGMITAKEIIYNGTILIGKDIELTNHLLSKLNSIYYLDKVEVYISEEESKELIDLEKVDETLKNITVNVKLLFDNTNTLKSSTTNEINKYTEKLLDELKSNSLFLKNIILNGSGEDIIYRHSVNVAAVSYMIGKWSGFSENKLHYLVYASLLHDFGKTKISKQIINKSGKLTPGEFEIMKTHPRLTYDEIKEIPFISNSVLYGVLMHHERCDGSGYPLGLKGSQIHDFGKIIGISDTFDALNSNRVHKKKKGPLEALKIIRDESLEKLDFKYCNIFLEGLKNFYVGQNALLNNGDTCKIIQINTNNIDSPLILTNNEFVDLSKSSNLHIVELI</sequence>
<dbReference type="Gene3D" id="1.10.3210.10">
    <property type="entry name" value="Hypothetical protein af1432"/>
    <property type="match status" value="1"/>
</dbReference>
<dbReference type="CDD" id="cd00077">
    <property type="entry name" value="HDc"/>
    <property type="match status" value="1"/>
</dbReference>
<feature type="domain" description="HD-GYP" evidence="1">
    <location>
        <begin position="108"/>
        <end position="304"/>
    </location>
</feature>